<sequence>MPVTLGALFASKGHQVHQSHGWTPHQKEIHLHIHNNGYQGHGTEHETIIPPWSRDGGQTQAESKHVNVGYDPYAAGPQTISTPYGNYVKIDTGHLTQHTA</sequence>
<evidence type="ECO:0000313" key="1">
    <source>
        <dbReference type="EMBL" id="CAH2268459.1"/>
    </source>
</evidence>
<keyword evidence="2" id="KW-1185">Reference proteome</keyword>
<dbReference type="EMBL" id="CAKXAJ010026436">
    <property type="protein sequence ID" value="CAH2268459.1"/>
    <property type="molecule type" value="Genomic_DNA"/>
</dbReference>
<accession>A0A8S4SGD9</accession>
<protein>
    <submittedName>
        <fullName evidence="1">Jg16889 protein</fullName>
    </submittedName>
</protein>
<dbReference type="Proteomes" id="UP000838756">
    <property type="component" value="Unassembled WGS sequence"/>
</dbReference>
<comment type="caution">
    <text evidence="1">The sequence shown here is derived from an EMBL/GenBank/DDBJ whole genome shotgun (WGS) entry which is preliminary data.</text>
</comment>
<dbReference type="AlphaFoldDB" id="A0A8S4SGD9"/>
<name>A0A8S4SGD9_9NEOP</name>
<evidence type="ECO:0000313" key="2">
    <source>
        <dbReference type="Proteomes" id="UP000838756"/>
    </source>
</evidence>
<dbReference type="OrthoDB" id="7453209at2759"/>
<reference evidence="1" key="1">
    <citation type="submission" date="2022-03" db="EMBL/GenBank/DDBJ databases">
        <authorList>
            <person name="Lindestad O."/>
        </authorList>
    </citation>
    <scope>NUCLEOTIDE SEQUENCE</scope>
</reference>
<gene>
    <name evidence="1" type="primary">jg16889</name>
    <name evidence="1" type="ORF">PAEG_LOCUS26813</name>
</gene>
<proteinExistence type="predicted"/>
<organism evidence="1 2">
    <name type="scientific">Pararge aegeria aegeria</name>
    <dbReference type="NCBI Taxonomy" id="348720"/>
    <lineage>
        <taxon>Eukaryota</taxon>
        <taxon>Metazoa</taxon>
        <taxon>Ecdysozoa</taxon>
        <taxon>Arthropoda</taxon>
        <taxon>Hexapoda</taxon>
        <taxon>Insecta</taxon>
        <taxon>Pterygota</taxon>
        <taxon>Neoptera</taxon>
        <taxon>Endopterygota</taxon>
        <taxon>Lepidoptera</taxon>
        <taxon>Glossata</taxon>
        <taxon>Ditrysia</taxon>
        <taxon>Papilionoidea</taxon>
        <taxon>Nymphalidae</taxon>
        <taxon>Satyrinae</taxon>
        <taxon>Satyrini</taxon>
        <taxon>Parargina</taxon>
        <taxon>Pararge</taxon>
    </lineage>
</organism>